<comment type="caution">
    <text evidence="1">The sequence shown here is derived from an EMBL/GenBank/DDBJ whole genome shotgun (WGS) entry which is preliminary data.</text>
</comment>
<dbReference type="AlphaFoldDB" id="A0A7J7JF18"/>
<sequence>MYQEDGNVVCSIVKSPGTLLGKEFMWIWNVDSKDVAYRYRVVEQIGKQQKKFIALCFGHDFTFDEAKGHLFFLQDFIANFLAGDAFFI</sequence>
<evidence type="ECO:0000313" key="1">
    <source>
        <dbReference type="EMBL" id="KAF6024637.1"/>
    </source>
</evidence>
<protein>
    <submittedName>
        <fullName evidence="1">Uncharacterized protein</fullName>
    </submittedName>
</protein>
<organism evidence="1 2">
    <name type="scientific">Bugula neritina</name>
    <name type="common">Brown bryozoan</name>
    <name type="synonym">Sertularia neritina</name>
    <dbReference type="NCBI Taxonomy" id="10212"/>
    <lineage>
        <taxon>Eukaryota</taxon>
        <taxon>Metazoa</taxon>
        <taxon>Spiralia</taxon>
        <taxon>Lophotrochozoa</taxon>
        <taxon>Bryozoa</taxon>
        <taxon>Gymnolaemata</taxon>
        <taxon>Cheilostomatida</taxon>
        <taxon>Flustrina</taxon>
        <taxon>Buguloidea</taxon>
        <taxon>Bugulidae</taxon>
        <taxon>Bugula</taxon>
    </lineage>
</organism>
<dbReference type="EMBL" id="VXIV02002554">
    <property type="protein sequence ID" value="KAF6024637.1"/>
    <property type="molecule type" value="Genomic_DNA"/>
</dbReference>
<dbReference type="Proteomes" id="UP000593567">
    <property type="component" value="Unassembled WGS sequence"/>
</dbReference>
<keyword evidence="2" id="KW-1185">Reference proteome</keyword>
<accession>A0A7J7JF18</accession>
<name>A0A7J7JF18_BUGNE</name>
<reference evidence="1" key="1">
    <citation type="submission" date="2020-06" db="EMBL/GenBank/DDBJ databases">
        <title>Draft genome of Bugula neritina, a colonial animal packing powerful symbionts and potential medicines.</title>
        <authorList>
            <person name="Rayko M."/>
        </authorList>
    </citation>
    <scope>NUCLEOTIDE SEQUENCE [LARGE SCALE GENOMIC DNA]</scope>
    <source>
        <strain evidence="1">Kwan_BN1</strain>
    </source>
</reference>
<proteinExistence type="predicted"/>
<gene>
    <name evidence="1" type="ORF">EB796_017081</name>
</gene>
<evidence type="ECO:0000313" key="2">
    <source>
        <dbReference type="Proteomes" id="UP000593567"/>
    </source>
</evidence>